<dbReference type="GO" id="GO:0004674">
    <property type="term" value="F:protein serine/threonine kinase activity"/>
    <property type="evidence" value="ECO:0007669"/>
    <property type="project" value="UniProtKB-KW"/>
</dbReference>
<proteinExistence type="predicted"/>
<dbReference type="PANTHER" id="PTHR43289">
    <property type="entry name" value="MITOGEN-ACTIVATED PROTEIN KINASE KINASE KINASE 20-RELATED"/>
    <property type="match status" value="1"/>
</dbReference>
<dbReference type="Gene3D" id="1.10.510.10">
    <property type="entry name" value="Transferase(Phosphotransferase) domain 1"/>
    <property type="match status" value="1"/>
</dbReference>
<dbReference type="AlphaFoldDB" id="D6Y6Q6"/>
<dbReference type="CDD" id="cd14014">
    <property type="entry name" value="STKc_PknB_like"/>
    <property type="match status" value="1"/>
</dbReference>
<evidence type="ECO:0000256" key="4">
    <source>
        <dbReference type="ARBA" id="ARBA00022840"/>
    </source>
</evidence>
<dbReference type="RefSeq" id="WP_013133080.1">
    <property type="nucleotide sequence ID" value="NC_014165.1"/>
</dbReference>
<evidence type="ECO:0000259" key="8">
    <source>
        <dbReference type="PROSITE" id="PS50011"/>
    </source>
</evidence>
<feature type="region of interest" description="Disordered" evidence="6">
    <location>
        <begin position="323"/>
        <end position="351"/>
    </location>
</feature>
<evidence type="ECO:0000256" key="7">
    <source>
        <dbReference type="SAM" id="Phobius"/>
    </source>
</evidence>
<keyword evidence="7" id="KW-1133">Transmembrane helix</keyword>
<evidence type="ECO:0000256" key="2">
    <source>
        <dbReference type="ARBA" id="ARBA00022741"/>
    </source>
</evidence>
<gene>
    <name evidence="9" type="ordered locus">Tbis_2848</name>
</gene>
<feature type="domain" description="Protein kinase" evidence="8">
    <location>
        <begin position="13"/>
        <end position="268"/>
    </location>
</feature>
<dbReference type="eggNOG" id="COG0515">
    <property type="taxonomic scope" value="Bacteria"/>
</dbReference>
<accession>D6Y6Q6</accession>
<dbReference type="GO" id="GO:0005524">
    <property type="term" value="F:ATP binding"/>
    <property type="evidence" value="ECO:0007669"/>
    <property type="project" value="UniProtKB-UniRule"/>
</dbReference>
<protein>
    <submittedName>
        <fullName evidence="9">Serine/threonine protein kinase</fullName>
    </submittedName>
</protein>
<evidence type="ECO:0000313" key="9">
    <source>
        <dbReference type="EMBL" id="ADG89547.1"/>
    </source>
</evidence>
<dbReference type="EMBL" id="CP001874">
    <property type="protein sequence ID" value="ADG89547.1"/>
    <property type="molecule type" value="Genomic_DNA"/>
</dbReference>
<dbReference type="Proteomes" id="UP000006640">
    <property type="component" value="Chromosome"/>
</dbReference>
<dbReference type="SMART" id="SM00220">
    <property type="entry name" value="S_TKc"/>
    <property type="match status" value="1"/>
</dbReference>
<keyword evidence="7" id="KW-0472">Membrane</keyword>
<evidence type="ECO:0000313" key="10">
    <source>
        <dbReference type="Proteomes" id="UP000006640"/>
    </source>
</evidence>
<dbReference type="PROSITE" id="PS00107">
    <property type="entry name" value="PROTEIN_KINASE_ATP"/>
    <property type="match status" value="1"/>
</dbReference>
<dbReference type="PROSITE" id="PS00108">
    <property type="entry name" value="PROTEIN_KINASE_ST"/>
    <property type="match status" value="1"/>
</dbReference>
<evidence type="ECO:0000256" key="3">
    <source>
        <dbReference type="ARBA" id="ARBA00022777"/>
    </source>
</evidence>
<keyword evidence="7" id="KW-0812">Transmembrane</keyword>
<dbReference type="InterPro" id="IPR017441">
    <property type="entry name" value="Protein_kinase_ATP_BS"/>
</dbReference>
<dbReference type="KEGG" id="tbi:Tbis_2848"/>
<evidence type="ECO:0000256" key="1">
    <source>
        <dbReference type="ARBA" id="ARBA00022679"/>
    </source>
</evidence>
<keyword evidence="3 9" id="KW-0418">Kinase</keyword>
<feature type="transmembrane region" description="Helical" evidence="7">
    <location>
        <begin position="505"/>
        <end position="524"/>
    </location>
</feature>
<evidence type="ECO:0000256" key="5">
    <source>
        <dbReference type="PROSITE-ProRule" id="PRU10141"/>
    </source>
</evidence>
<dbReference type="PROSITE" id="PS50011">
    <property type="entry name" value="PROTEIN_KINASE_DOM"/>
    <property type="match status" value="1"/>
</dbReference>
<dbReference type="InterPro" id="IPR000719">
    <property type="entry name" value="Prot_kinase_dom"/>
</dbReference>
<keyword evidence="4 5" id="KW-0067">ATP-binding</keyword>
<keyword evidence="1" id="KW-0808">Transferase</keyword>
<sequence length="617" mass="65264">MSATEAPERIGPYRLIRRLGEGGMGVVHLALDPSGAEVAVKVLHPHVASDLKARDRLIREVDTMRRVRSDRVAAFVDADLTGPTPYVVTKYAPGRTLEDTVLEDGPLPDDAIIRLACGLCEALVAIHAADVIHRDLKPANVILVDGDPVVIDFGIAHLVNATRLTQTGMFVGTPGYLAPEIIRGAEITQAADIHALGGTVFFAATGQPPFGSGAFEAVCYNILEGKPQLDLAPAWLRGWLRLALAKEAADRPTAAELLRLARKLDPTVAELQEQARDGSTKLLDASTLGETKVLGGTRAPDDFSDLLTPVNYVTAERAAAAPAAYAPPPAGHAAPPAAPPRPPFQDQRVAGPPFQDRWVAGHPGAVPPPRVFPPPAAPPAPPAAPPRTWPGERAAIRERHPMLAALLLVILVALACMVPVTVSLFAIVATFCLRVGYHLFGEVSRRRAVRGSSITDPFFVIFRTPWAVVKSGLATLVHVPLAAMFAMCVWGVLTYIGRLGTDPAAAYAAGAFVAGLFILPGGAAPRAAVSRTLSAVIRTPGAARVLLIVAAVLALFTSMIALSADAHWAPWRPPTVAITQVVSVLKRKGEDTVVNLISGVIGDIMDRIGLSSLTFWN</sequence>
<feature type="transmembrane region" description="Helical" evidence="7">
    <location>
        <begin position="404"/>
        <end position="437"/>
    </location>
</feature>
<dbReference type="Gene3D" id="3.30.200.20">
    <property type="entry name" value="Phosphorylase Kinase, domain 1"/>
    <property type="match status" value="1"/>
</dbReference>
<dbReference type="OrthoDB" id="9762169at2"/>
<feature type="compositionally biased region" description="Pro residues" evidence="6">
    <location>
        <begin position="325"/>
        <end position="343"/>
    </location>
</feature>
<keyword evidence="9" id="KW-0723">Serine/threonine-protein kinase</keyword>
<keyword evidence="2 5" id="KW-0547">Nucleotide-binding</keyword>
<keyword evidence="10" id="KW-1185">Reference proteome</keyword>
<dbReference type="Pfam" id="PF00069">
    <property type="entry name" value="Pkinase"/>
    <property type="match status" value="1"/>
</dbReference>
<dbReference type="InterPro" id="IPR011009">
    <property type="entry name" value="Kinase-like_dom_sf"/>
</dbReference>
<feature type="transmembrane region" description="Helical" evidence="7">
    <location>
        <begin position="473"/>
        <end position="493"/>
    </location>
</feature>
<dbReference type="HOGENOM" id="CLU_000288_135_6_11"/>
<dbReference type="InterPro" id="IPR008271">
    <property type="entry name" value="Ser/Thr_kinase_AS"/>
</dbReference>
<reference evidence="9 10" key="1">
    <citation type="submission" date="2010-01" db="EMBL/GenBank/DDBJ databases">
        <title>The complete genome of Thermobispora bispora DSM 43833.</title>
        <authorList>
            <consortium name="US DOE Joint Genome Institute (JGI-PGF)"/>
            <person name="Lucas S."/>
            <person name="Copeland A."/>
            <person name="Lapidus A."/>
            <person name="Glavina del Rio T."/>
            <person name="Dalin E."/>
            <person name="Tice H."/>
            <person name="Bruce D."/>
            <person name="Goodwin L."/>
            <person name="Pitluck S."/>
            <person name="Kyrpides N."/>
            <person name="Mavromatis K."/>
            <person name="Ivanova N."/>
            <person name="Mikhailova N."/>
            <person name="Chertkov O."/>
            <person name="Brettin T."/>
            <person name="Detter J.C."/>
            <person name="Han C."/>
            <person name="Larimer F."/>
            <person name="Land M."/>
            <person name="Hauser L."/>
            <person name="Markowitz V."/>
            <person name="Cheng J.-F."/>
            <person name="Hugenholtz P."/>
            <person name="Woyke T."/>
            <person name="Wu D."/>
            <person name="Jando M."/>
            <person name="Schneider S."/>
            <person name="Klenk H.-P."/>
            <person name="Eisen J.A."/>
        </authorList>
    </citation>
    <scope>NUCLEOTIDE SEQUENCE [LARGE SCALE GENOMIC DNA]</scope>
    <source>
        <strain evidence="10">ATCC 19993 / DSM 43833 / CBS 139.67 / JCM 10125 / KCTC 9307 / NBRC 14880 / R51</strain>
    </source>
</reference>
<feature type="transmembrane region" description="Helical" evidence="7">
    <location>
        <begin position="545"/>
        <end position="564"/>
    </location>
</feature>
<organism evidence="9 10">
    <name type="scientific">Thermobispora bispora (strain ATCC 19993 / DSM 43833 / CBS 139.67 / JCM 10125 / KCTC 9307 / NBRC 14880 / R51)</name>
    <dbReference type="NCBI Taxonomy" id="469371"/>
    <lineage>
        <taxon>Bacteria</taxon>
        <taxon>Bacillati</taxon>
        <taxon>Actinomycetota</taxon>
        <taxon>Actinomycetes</taxon>
        <taxon>Streptosporangiales</taxon>
        <taxon>Streptosporangiaceae</taxon>
        <taxon>Thermobispora</taxon>
    </lineage>
</organism>
<dbReference type="PANTHER" id="PTHR43289:SF34">
    <property type="entry name" value="SERINE_THREONINE-PROTEIN KINASE YBDM-RELATED"/>
    <property type="match status" value="1"/>
</dbReference>
<name>D6Y6Q6_THEBD</name>
<dbReference type="STRING" id="469371.Tbis_2848"/>
<feature type="binding site" evidence="5">
    <location>
        <position position="41"/>
    </location>
    <ligand>
        <name>ATP</name>
        <dbReference type="ChEBI" id="CHEBI:30616"/>
    </ligand>
</feature>
<evidence type="ECO:0000256" key="6">
    <source>
        <dbReference type="SAM" id="MobiDB-lite"/>
    </source>
</evidence>
<dbReference type="SUPFAM" id="SSF56112">
    <property type="entry name" value="Protein kinase-like (PK-like)"/>
    <property type="match status" value="1"/>
</dbReference>